<dbReference type="EMBL" id="PXOA01000293">
    <property type="protein sequence ID" value="RFU77241.1"/>
    <property type="molecule type" value="Genomic_DNA"/>
</dbReference>
<evidence type="ECO:0000256" key="1">
    <source>
        <dbReference type="SAM" id="MobiDB-lite"/>
    </source>
</evidence>
<feature type="compositionally biased region" description="Low complexity" evidence="1">
    <location>
        <begin position="142"/>
        <end position="155"/>
    </location>
</feature>
<evidence type="ECO:0000313" key="2">
    <source>
        <dbReference type="EMBL" id="RFU77241.1"/>
    </source>
</evidence>
<sequence>MDAGESNLAISGLYNGKSQDEVLKPWHMYPVPAAPYPVLRTSTPGASPLPAPDWPDATRLRLLTCARRSQTASRTAPLVRRSAVEGLAMASRRCHWPPCRSSPARQQRVAACEWCIEPAGNAPWAGAGAGAGAVAHLRSPSLPLSSLPRASAGALTTKPVTGR</sequence>
<comment type="caution">
    <text evidence="2">The sequence shown here is derived from an EMBL/GenBank/DDBJ whole genome shotgun (WGS) entry which is preliminary data.</text>
</comment>
<evidence type="ECO:0000313" key="3">
    <source>
        <dbReference type="Proteomes" id="UP000266272"/>
    </source>
</evidence>
<dbReference type="Proteomes" id="UP000266272">
    <property type="component" value="Unassembled WGS sequence"/>
</dbReference>
<proteinExistence type="predicted"/>
<protein>
    <submittedName>
        <fullName evidence="2">Uncharacterized protein</fullName>
    </submittedName>
</protein>
<feature type="region of interest" description="Disordered" evidence="1">
    <location>
        <begin position="142"/>
        <end position="163"/>
    </location>
</feature>
<organism evidence="2 3">
    <name type="scientific">Trichoderma arundinaceum</name>
    <dbReference type="NCBI Taxonomy" id="490622"/>
    <lineage>
        <taxon>Eukaryota</taxon>
        <taxon>Fungi</taxon>
        <taxon>Dikarya</taxon>
        <taxon>Ascomycota</taxon>
        <taxon>Pezizomycotina</taxon>
        <taxon>Sordariomycetes</taxon>
        <taxon>Hypocreomycetidae</taxon>
        <taxon>Hypocreales</taxon>
        <taxon>Hypocreaceae</taxon>
        <taxon>Trichoderma</taxon>
    </lineage>
</organism>
<gene>
    <name evidence="2" type="ORF">TARUN_5022</name>
</gene>
<keyword evidence="3" id="KW-1185">Reference proteome</keyword>
<name>A0A395NMS1_TRIAR</name>
<reference evidence="2 3" key="1">
    <citation type="journal article" date="2018" name="PLoS Pathog.">
        <title>Evolution of structural diversity of trichothecenes, a family of toxins produced by plant pathogenic and entomopathogenic fungi.</title>
        <authorList>
            <person name="Proctor R.H."/>
            <person name="McCormick S.P."/>
            <person name="Kim H.S."/>
            <person name="Cardoza R.E."/>
            <person name="Stanley A.M."/>
            <person name="Lindo L."/>
            <person name="Kelly A."/>
            <person name="Brown D.W."/>
            <person name="Lee T."/>
            <person name="Vaughan M.M."/>
            <person name="Alexander N.J."/>
            <person name="Busman M."/>
            <person name="Gutierrez S."/>
        </authorList>
    </citation>
    <scope>NUCLEOTIDE SEQUENCE [LARGE SCALE GENOMIC DNA]</scope>
    <source>
        <strain evidence="2 3">IBT 40837</strain>
    </source>
</reference>
<accession>A0A395NMS1</accession>
<dbReference type="AlphaFoldDB" id="A0A395NMS1"/>